<comment type="caution">
    <text evidence="1">The sequence shown here is derived from an EMBL/GenBank/DDBJ whole genome shotgun (WGS) entry which is preliminary data.</text>
</comment>
<evidence type="ECO:0000313" key="2">
    <source>
        <dbReference type="Proteomes" id="UP000679126"/>
    </source>
</evidence>
<organism evidence="1 2">
    <name type="scientific">Chitinophaga chungangae</name>
    <dbReference type="NCBI Taxonomy" id="2821488"/>
    <lineage>
        <taxon>Bacteria</taxon>
        <taxon>Pseudomonadati</taxon>
        <taxon>Bacteroidota</taxon>
        <taxon>Chitinophagia</taxon>
        <taxon>Chitinophagales</taxon>
        <taxon>Chitinophagaceae</taxon>
        <taxon>Chitinophaga</taxon>
    </lineage>
</organism>
<dbReference type="EMBL" id="JAGHKP010000001">
    <property type="protein sequence ID" value="MBO9151940.1"/>
    <property type="molecule type" value="Genomic_DNA"/>
</dbReference>
<protein>
    <submittedName>
        <fullName evidence="1">Uncharacterized protein</fullName>
    </submittedName>
</protein>
<name>A0ABS3YB80_9BACT</name>
<evidence type="ECO:0000313" key="1">
    <source>
        <dbReference type="EMBL" id="MBO9151940.1"/>
    </source>
</evidence>
<reference evidence="2" key="1">
    <citation type="submission" date="2021-03" db="EMBL/GenBank/DDBJ databases">
        <title>Assistant Professor.</title>
        <authorList>
            <person name="Huq M.A."/>
        </authorList>
    </citation>
    <scope>NUCLEOTIDE SEQUENCE [LARGE SCALE GENOMIC DNA]</scope>
    <source>
        <strain evidence="2">MAH-28</strain>
    </source>
</reference>
<dbReference type="Proteomes" id="UP000679126">
    <property type="component" value="Unassembled WGS sequence"/>
</dbReference>
<dbReference type="RefSeq" id="WP_209144614.1">
    <property type="nucleotide sequence ID" value="NZ_JAGHKP010000001.1"/>
</dbReference>
<sequence>MEDNLDYTSSIPSVNDYLGSGNYPKPQKQRYNPFILLAPGLLELFFSKGKTFFVLQPYDRGPAHPTRSILITPYAEREEAQKHFDAIPEISQREILDANSPGDRERLYTYAGQLEGTAAYVPILKEKVAKEPPLLKQRVRRYLQQQKKGAIRSVELIQMTVVYGQLMIEIHLPKEVLSVSLGEIENVDDANQWKTLLPGVSDGELPF</sequence>
<proteinExistence type="predicted"/>
<keyword evidence="2" id="KW-1185">Reference proteome</keyword>
<accession>A0ABS3YB80</accession>
<gene>
    <name evidence="1" type="ORF">J7I43_06955</name>
</gene>